<dbReference type="GO" id="GO:0046839">
    <property type="term" value="P:phospholipid dephosphorylation"/>
    <property type="evidence" value="ECO:0000318"/>
    <property type="project" value="GO_Central"/>
</dbReference>
<protein>
    <recommendedName>
        <fullName evidence="3">Phosphatidic acid phosphatase type 2/haloperoxidase domain-containing protein</fullName>
    </recommendedName>
</protein>
<dbReference type="Gene3D" id="1.20.144.10">
    <property type="entry name" value="Phosphatidic acid phosphatase type 2/haloperoxidase"/>
    <property type="match status" value="1"/>
</dbReference>
<dbReference type="GO" id="GO:0016020">
    <property type="term" value="C:membrane"/>
    <property type="evidence" value="ECO:0000318"/>
    <property type="project" value="GO_Central"/>
</dbReference>
<dbReference type="InParanoid" id="E9GLR7"/>
<dbReference type="InterPro" id="IPR000326">
    <property type="entry name" value="PAP2/HPO"/>
</dbReference>
<feature type="domain" description="Phosphatidic acid phosphatase type 2/haloperoxidase" evidence="3">
    <location>
        <begin position="94"/>
        <end position="211"/>
    </location>
</feature>
<dbReference type="EMBL" id="GL732551">
    <property type="protein sequence ID" value="EFX79639.1"/>
    <property type="molecule type" value="Genomic_DNA"/>
</dbReference>
<proteinExistence type="predicted"/>
<name>E9GLR7_DAPPU</name>
<evidence type="ECO:0000256" key="2">
    <source>
        <dbReference type="SAM" id="Phobius"/>
    </source>
</evidence>
<dbReference type="SUPFAM" id="SSF48317">
    <property type="entry name" value="Acid phosphatase/Vanadium-dependent haloperoxidase"/>
    <property type="match status" value="1"/>
</dbReference>
<sequence>MRSKNNSKRKTDVNAKKRNLKSQKESVGTGGRLQNLLDWDVEWSNRFASFMQSKLPGVTAMFENKFMEISGNEYIWFPALAVLYFMHPLVHKQLPMNAILALAFDSAVILIIKAFVRRKRPPTRNPDYFTAIGPDQYSFPSGHASRTVLISFIFTQINPLFGNGYLNFVVSLLIWSWSISVCFSRMLNGRHHLLDVVTGAVIGFVEGSLVISALWMSSEKAENISKFIYNDQDN</sequence>
<dbReference type="OMA" id="AVAICKL"/>
<dbReference type="GO" id="GO:0042392">
    <property type="term" value="F:sphingosine-1-phosphate phosphatase activity"/>
    <property type="evidence" value="ECO:0000318"/>
    <property type="project" value="GO_Central"/>
</dbReference>
<feature type="transmembrane region" description="Helical" evidence="2">
    <location>
        <begin position="74"/>
        <end position="90"/>
    </location>
</feature>
<keyword evidence="2" id="KW-1133">Transmembrane helix</keyword>
<feature type="region of interest" description="Disordered" evidence="1">
    <location>
        <begin position="1"/>
        <end position="27"/>
    </location>
</feature>
<feature type="transmembrane region" description="Helical" evidence="2">
    <location>
        <begin position="193"/>
        <end position="216"/>
    </location>
</feature>
<dbReference type="Pfam" id="PF01569">
    <property type="entry name" value="PAP2"/>
    <property type="match status" value="1"/>
</dbReference>
<keyword evidence="2" id="KW-0812">Transmembrane</keyword>
<evidence type="ECO:0000256" key="1">
    <source>
        <dbReference type="SAM" id="MobiDB-lite"/>
    </source>
</evidence>
<accession>E9GLR7</accession>
<evidence type="ECO:0000313" key="4">
    <source>
        <dbReference type="EMBL" id="EFX79639.1"/>
    </source>
</evidence>
<evidence type="ECO:0000313" key="5">
    <source>
        <dbReference type="Proteomes" id="UP000000305"/>
    </source>
</evidence>
<evidence type="ECO:0000259" key="3">
    <source>
        <dbReference type="SMART" id="SM00014"/>
    </source>
</evidence>
<dbReference type="PANTHER" id="PTHR14969">
    <property type="entry name" value="SPHINGOSINE-1-PHOSPHATE PHOSPHOHYDROLASE"/>
    <property type="match status" value="1"/>
</dbReference>
<feature type="transmembrane region" description="Helical" evidence="2">
    <location>
        <begin position="165"/>
        <end position="187"/>
    </location>
</feature>
<organism evidence="4 5">
    <name type="scientific">Daphnia pulex</name>
    <name type="common">Water flea</name>
    <dbReference type="NCBI Taxonomy" id="6669"/>
    <lineage>
        <taxon>Eukaryota</taxon>
        <taxon>Metazoa</taxon>
        <taxon>Ecdysozoa</taxon>
        <taxon>Arthropoda</taxon>
        <taxon>Crustacea</taxon>
        <taxon>Branchiopoda</taxon>
        <taxon>Diplostraca</taxon>
        <taxon>Cladocera</taxon>
        <taxon>Anomopoda</taxon>
        <taxon>Daphniidae</taxon>
        <taxon>Daphnia</taxon>
    </lineage>
</organism>
<dbReference type="SMART" id="SM00014">
    <property type="entry name" value="acidPPc"/>
    <property type="match status" value="1"/>
</dbReference>
<dbReference type="HOGENOM" id="CLU_072573_4_2_1"/>
<dbReference type="eggNOG" id="KOG4268">
    <property type="taxonomic scope" value="Eukaryota"/>
</dbReference>
<dbReference type="FunCoup" id="E9GLR7">
    <property type="interactions" value="102"/>
</dbReference>
<dbReference type="PANTHER" id="PTHR14969:SF13">
    <property type="entry name" value="AT30094P"/>
    <property type="match status" value="1"/>
</dbReference>
<keyword evidence="2" id="KW-0472">Membrane</keyword>
<dbReference type="InterPro" id="IPR036938">
    <property type="entry name" value="PAP2/HPO_sf"/>
</dbReference>
<dbReference type="PhylomeDB" id="E9GLR7"/>
<keyword evidence="5" id="KW-1185">Reference proteome</keyword>
<feature type="transmembrane region" description="Helical" evidence="2">
    <location>
        <begin position="96"/>
        <end position="116"/>
    </location>
</feature>
<gene>
    <name evidence="4" type="ORF">DAPPUDRAFT_319444</name>
</gene>
<dbReference type="KEGG" id="dpx:DAPPUDRAFT_319444"/>
<dbReference type="AlphaFoldDB" id="E9GLR7"/>
<dbReference type="OrthoDB" id="10266771at2759"/>
<dbReference type="Proteomes" id="UP000000305">
    <property type="component" value="Unassembled WGS sequence"/>
</dbReference>
<reference evidence="4 5" key="1">
    <citation type="journal article" date="2011" name="Science">
        <title>The ecoresponsive genome of Daphnia pulex.</title>
        <authorList>
            <person name="Colbourne J.K."/>
            <person name="Pfrender M.E."/>
            <person name="Gilbert D."/>
            <person name="Thomas W.K."/>
            <person name="Tucker A."/>
            <person name="Oakley T.H."/>
            <person name="Tokishita S."/>
            <person name="Aerts A."/>
            <person name="Arnold G.J."/>
            <person name="Basu M.K."/>
            <person name="Bauer D.J."/>
            <person name="Caceres C.E."/>
            <person name="Carmel L."/>
            <person name="Casola C."/>
            <person name="Choi J.H."/>
            <person name="Detter J.C."/>
            <person name="Dong Q."/>
            <person name="Dusheyko S."/>
            <person name="Eads B.D."/>
            <person name="Frohlich T."/>
            <person name="Geiler-Samerotte K.A."/>
            <person name="Gerlach D."/>
            <person name="Hatcher P."/>
            <person name="Jogdeo S."/>
            <person name="Krijgsveld J."/>
            <person name="Kriventseva E.V."/>
            <person name="Kultz D."/>
            <person name="Laforsch C."/>
            <person name="Lindquist E."/>
            <person name="Lopez J."/>
            <person name="Manak J.R."/>
            <person name="Muller J."/>
            <person name="Pangilinan J."/>
            <person name="Patwardhan R.P."/>
            <person name="Pitluck S."/>
            <person name="Pritham E.J."/>
            <person name="Rechtsteiner A."/>
            <person name="Rho M."/>
            <person name="Rogozin I.B."/>
            <person name="Sakarya O."/>
            <person name="Salamov A."/>
            <person name="Schaack S."/>
            <person name="Shapiro H."/>
            <person name="Shiga Y."/>
            <person name="Skalitzky C."/>
            <person name="Smith Z."/>
            <person name="Souvorov A."/>
            <person name="Sung W."/>
            <person name="Tang Z."/>
            <person name="Tsuchiya D."/>
            <person name="Tu H."/>
            <person name="Vos H."/>
            <person name="Wang M."/>
            <person name="Wolf Y.I."/>
            <person name="Yamagata H."/>
            <person name="Yamada T."/>
            <person name="Ye Y."/>
            <person name="Shaw J.R."/>
            <person name="Andrews J."/>
            <person name="Crease T.J."/>
            <person name="Tang H."/>
            <person name="Lucas S.M."/>
            <person name="Robertson H.M."/>
            <person name="Bork P."/>
            <person name="Koonin E.V."/>
            <person name="Zdobnov E.M."/>
            <person name="Grigoriev I.V."/>
            <person name="Lynch M."/>
            <person name="Boore J.L."/>
        </authorList>
    </citation>
    <scope>NUCLEOTIDE SEQUENCE [LARGE SCALE GENOMIC DNA]</scope>
</reference>